<dbReference type="OMA" id="KIMLLRG"/>
<gene>
    <name evidence="8" type="ORF">PPRIM_AZ9-3.1.T0050178</name>
</gene>
<keyword evidence="1" id="KW-0479">Metal-binding</keyword>
<evidence type="ECO:0000256" key="3">
    <source>
        <dbReference type="ARBA" id="ARBA00022912"/>
    </source>
</evidence>
<dbReference type="CDD" id="cd07415">
    <property type="entry name" value="MPP_PP2A_PP4_PP6"/>
    <property type="match status" value="1"/>
</dbReference>
<sequence length="303" mass="34717">MDIDRHIATLLGGGCLPERDLKLICDRAKEIFLEESNVQPVRAPVNVCGDIHGQFYDLQALMKEGGDISSANYIFIGDFVDRGYNSVETMEYLLCLKVKYPGKIMLLRGNHESRQCTQVYGFYEELLRKYGNCSPWRLFMDVFDCLPLAALIEGQILCVHGGLSPDMRTIDQIRTIDRKIEIPHEGPFCDLMWSDPEEVEYWAVNSRGAGYLFGAKVTKEFCRLNDLTLICRAHQLVMEGYKYWFPDQNLVTVWSAPNYCYRCGNIASILCLDENLTQTWKTFKEVPESAKSINPKSVLPYFL</sequence>
<keyword evidence="2 6" id="KW-0378">Hydrolase</keyword>
<dbReference type="InterPro" id="IPR006186">
    <property type="entry name" value="Ser/Thr-sp_prot-phosphatase"/>
</dbReference>
<keyword evidence="4" id="KW-0464">Manganese</keyword>
<keyword evidence="3" id="KW-0904">Protein phosphatase</keyword>
<accession>A0A8S1JNV1</accession>
<organism evidence="8 9">
    <name type="scientific">Paramecium primaurelia</name>
    <dbReference type="NCBI Taxonomy" id="5886"/>
    <lineage>
        <taxon>Eukaryota</taxon>
        <taxon>Sar</taxon>
        <taxon>Alveolata</taxon>
        <taxon>Ciliophora</taxon>
        <taxon>Intramacronucleata</taxon>
        <taxon>Oligohymenophorea</taxon>
        <taxon>Peniculida</taxon>
        <taxon>Parameciidae</taxon>
        <taxon>Paramecium</taxon>
    </lineage>
</organism>
<evidence type="ECO:0000256" key="5">
    <source>
        <dbReference type="ARBA" id="ARBA00038328"/>
    </source>
</evidence>
<dbReference type="FunFam" id="3.60.21.10:FF:000005">
    <property type="entry name" value="Serine/threonine-protein phosphatase"/>
    <property type="match status" value="1"/>
</dbReference>
<comment type="similarity">
    <text evidence="5">Belongs to the PPP phosphatase family. PP-4 (PP-X) subfamily.</text>
</comment>
<dbReference type="Proteomes" id="UP000688137">
    <property type="component" value="Unassembled WGS sequence"/>
</dbReference>
<evidence type="ECO:0000256" key="4">
    <source>
        <dbReference type="ARBA" id="ARBA00023211"/>
    </source>
</evidence>
<dbReference type="InterPro" id="IPR004843">
    <property type="entry name" value="Calcineurin-like_PHP"/>
</dbReference>
<evidence type="ECO:0000259" key="7">
    <source>
        <dbReference type="PROSITE" id="PS00125"/>
    </source>
</evidence>
<dbReference type="EMBL" id="CAJJDM010000002">
    <property type="protein sequence ID" value="CAD8043525.1"/>
    <property type="molecule type" value="Genomic_DNA"/>
</dbReference>
<evidence type="ECO:0000313" key="9">
    <source>
        <dbReference type="Proteomes" id="UP000688137"/>
    </source>
</evidence>
<dbReference type="SMART" id="SM00156">
    <property type="entry name" value="PP2Ac"/>
    <property type="match status" value="1"/>
</dbReference>
<proteinExistence type="inferred from homology"/>
<dbReference type="Pfam" id="PF00149">
    <property type="entry name" value="Metallophos"/>
    <property type="match status" value="1"/>
</dbReference>
<dbReference type="EC" id="3.1.3.16" evidence="6"/>
<dbReference type="AlphaFoldDB" id="A0A8S1JNV1"/>
<evidence type="ECO:0000256" key="2">
    <source>
        <dbReference type="ARBA" id="ARBA00022801"/>
    </source>
</evidence>
<evidence type="ECO:0000313" key="8">
    <source>
        <dbReference type="EMBL" id="CAD8043525.1"/>
    </source>
</evidence>
<protein>
    <recommendedName>
        <fullName evidence="6">Serine/threonine-protein phosphatase</fullName>
        <ecNumber evidence="6">3.1.3.16</ecNumber>
    </recommendedName>
</protein>
<evidence type="ECO:0000256" key="1">
    <source>
        <dbReference type="ARBA" id="ARBA00022723"/>
    </source>
</evidence>
<dbReference type="GO" id="GO:0046872">
    <property type="term" value="F:metal ion binding"/>
    <property type="evidence" value="ECO:0007669"/>
    <property type="project" value="UniProtKB-KW"/>
</dbReference>
<comment type="caution">
    <text evidence="8">The sequence shown here is derived from an EMBL/GenBank/DDBJ whole genome shotgun (WGS) entry which is preliminary data.</text>
</comment>
<feature type="domain" description="Serine/threonine specific protein phosphatases" evidence="7">
    <location>
        <begin position="107"/>
        <end position="112"/>
    </location>
</feature>
<keyword evidence="9" id="KW-1185">Reference proteome</keyword>
<reference evidence="8" key="1">
    <citation type="submission" date="2021-01" db="EMBL/GenBank/DDBJ databases">
        <authorList>
            <consortium name="Genoscope - CEA"/>
            <person name="William W."/>
        </authorList>
    </citation>
    <scope>NUCLEOTIDE SEQUENCE</scope>
</reference>
<dbReference type="PANTHER" id="PTHR45619">
    <property type="entry name" value="SERINE/THREONINE-PROTEIN PHOSPHATASE PP2A-RELATED"/>
    <property type="match status" value="1"/>
</dbReference>
<evidence type="ECO:0000256" key="6">
    <source>
        <dbReference type="RuleBase" id="RU004273"/>
    </source>
</evidence>
<name>A0A8S1JNV1_PARPR</name>
<dbReference type="InterPro" id="IPR047129">
    <property type="entry name" value="PPA2-like"/>
</dbReference>
<dbReference type="PROSITE" id="PS00125">
    <property type="entry name" value="SER_THR_PHOSPHATASE"/>
    <property type="match status" value="1"/>
</dbReference>
<dbReference type="GO" id="GO:0004722">
    <property type="term" value="F:protein serine/threonine phosphatase activity"/>
    <property type="evidence" value="ECO:0007669"/>
    <property type="project" value="UniProtKB-EC"/>
</dbReference>
<comment type="catalytic activity">
    <reaction evidence="6">
        <text>O-phospho-L-threonyl-[protein] + H2O = L-threonyl-[protein] + phosphate</text>
        <dbReference type="Rhea" id="RHEA:47004"/>
        <dbReference type="Rhea" id="RHEA-COMP:11060"/>
        <dbReference type="Rhea" id="RHEA-COMP:11605"/>
        <dbReference type="ChEBI" id="CHEBI:15377"/>
        <dbReference type="ChEBI" id="CHEBI:30013"/>
        <dbReference type="ChEBI" id="CHEBI:43474"/>
        <dbReference type="ChEBI" id="CHEBI:61977"/>
        <dbReference type="EC" id="3.1.3.16"/>
    </reaction>
</comment>